<dbReference type="SUPFAM" id="SSF103642">
    <property type="entry name" value="Sec-C motif"/>
    <property type="match status" value="1"/>
</dbReference>
<dbReference type="Proteomes" id="UP001569153">
    <property type="component" value="Unassembled WGS sequence"/>
</dbReference>
<accession>A0ABV4MC35</accession>
<proteinExistence type="predicted"/>
<dbReference type="RefSeq" id="WP_371731279.1">
    <property type="nucleotide sequence ID" value="NZ_JBGOOT010000092.1"/>
</dbReference>
<evidence type="ECO:0000313" key="2">
    <source>
        <dbReference type="Proteomes" id="UP001569153"/>
    </source>
</evidence>
<protein>
    <submittedName>
        <fullName evidence="1">YecA family protein</fullName>
    </submittedName>
</protein>
<dbReference type="Pfam" id="PF02810">
    <property type="entry name" value="SEC-C"/>
    <property type="match status" value="1"/>
</dbReference>
<evidence type="ECO:0000313" key="1">
    <source>
        <dbReference type="EMBL" id="MEZ8197097.1"/>
    </source>
</evidence>
<gene>
    <name evidence="1" type="ORF">ACED38_19810</name>
</gene>
<dbReference type="Gene3D" id="3.10.450.50">
    <property type="match status" value="1"/>
</dbReference>
<reference evidence="1 2" key="1">
    <citation type="submission" date="2024-06" db="EMBL/GenBank/DDBJ databases">
        <authorList>
            <person name="Steensen K."/>
            <person name="Seneca J."/>
            <person name="Bartlau N."/>
            <person name="Yu A.X."/>
            <person name="Polz M.F."/>
        </authorList>
    </citation>
    <scope>NUCLEOTIDE SEQUENCE [LARGE SCALE GENOMIC DNA]</scope>
    <source>
        <strain evidence="1 2">FF146</strain>
    </source>
</reference>
<keyword evidence="2" id="KW-1185">Reference proteome</keyword>
<dbReference type="InterPro" id="IPR004027">
    <property type="entry name" value="SEC_C_motif"/>
</dbReference>
<dbReference type="EMBL" id="JBGOOT010000092">
    <property type="protein sequence ID" value="MEZ8197097.1"/>
    <property type="molecule type" value="Genomic_DNA"/>
</dbReference>
<organism evidence="1 2">
    <name type="scientific">Vibrio cortegadensis</name>
    <dbReference type="NCBI Taxonomy" id="1328770"/>
    <lineage>
        <taxon>Bacteria</taxon>
        <taxon>Pseudomonadati</taxon>
        <taxon>Pseudomonadota</taxon>
        <taxon>Gammaproteobacteria</taxon>
        <taxon>Vibrionales</taxon>
        <taxon>Vibrionaceae</taxon>
        <taxon>Vibrio</taxon>
    </lineage>
</organism>
<name>A0ABV4MC35_9VIBR</name>
<comment type="caution">
    <text evidence="1">The sequence shown here is derived from an EMBL/GenBank/DDBJ whole genome shotgun (WGS) entry which is preliminary data.</text>
</comment>
<sequence length="370" mass="41604">MKIGRNKPCWCGSNKKYKHCHLGRDKQAPIDKGTVMKEMNSFNSKKFCSVPEVMKTECSKKIIKAHSVSKGSSLKAIAEDGHVYTTFKTNHDFSVSKRVRPKKVGINQASVFTGFCSNHDKHIFAPIEDDAFNKSAYHCFLVAYRSLCRELFVKESAANTFSFAQQLDKGKSLSEQVMIQKMAKYYGSNNDLTTGDLQYLKQKLDQMLTTGAYDDLHHLVVELEHPARVMTSAVLGYTVGFDGEMLQKISDDPKEIPDYVFINSFASENKGFVVLSWLKEHSTSNLKFINQLLQTGSISNSISIFTFAMVENIYISPEWWESLNEAEQEKICAIYAQGATEHTDNDVLIGIPLLDTNPLVNTVEVGEFAL</sequence>